<name>A0A370TM56_9HELO</name>
<evidence type="ECO:0000256" key="5">
    <source>
        <dbReference type="ARBA" id="ARBA00048340"/>
    </source>
</evidence>
<comment type="catalytic activity">
    <reaction evidence="5">
        <text>a (2E,4Z)-dienoyl-CoA + NADPH + H(+) = a 4,5-saturated-(3E)-enoyl-CoA + NADP(+)</text>
        <dbReference type="Rhea" id="RHEA:61892"/>
        <dbReference type="ChEBI" id="CHEBI:15378"/>
        <dbReference type="ChEBI" id="CHEBI:57783"/>
        <dbReference type="ChEBI" id="CHEBI:58349"/>
        <dbReference type="ChEBI" id="CHEBI:85099"/>
        <dbReference type="ChEBI" id="CHEBI:85493"/>
        <dbReference type="EC" id="1.3.1.124"/>
    </reaction>
</comment>
<comment type="caution">
    <text evidence="6">The sequence shown here is derived from an EMBL/GenBank/DDBJ whole genome shotgun (WGS) entry which is preliminary data.</text>
</comment>
<keyword evidence="1" id="KW-0521">NADP</keyword>
<dbReference type="RefSeq" id="XP_031869263.1">
    <property type="nucleotide sequence ID" value="XM_032014582.1"/>
</dbReference>
<accession>A0A370TM56</accession>
<dbReference type="GO" id="GO:0009062">
    <property type="term" value="P:fatty acid catabolic process"/>
    <property type="evidence" value="ECO:0007669"/>
    <property type="project" value="InterPro"/>
</dbReference>
<dbReference type="STRING" id="2656787.A0A370TM56"/>
<dbReference type="Proteomes" id="UP000254866">
    <property type="component" value="Unassembled WGS sequence"/>
</dbReference>
<dbReference type="CDD" id="cd05369">
    <property type="entry name" value="TER_DECR_SDR_a"/>
    <property type="match status" value="1"/>
</dbReference>
<evidence type="ECO:0000256" key="3">
    <source>
        <dbReference type="ARBA" id="ARBA00026117"/>
    </source>
</evidence>
<evidence type="ECO:0000313" key="7">
    <source>
        <dbReference type="Proteomes" id="UP000254866"/>
    </source>
</evidence>
<evidence type="ECO:0000256" key="2">
    <source>
        <dbReference type="ARBA" id="ARBA00023002"/>
    </source>
</evidence>
<dbReference type="GO" id="GO:0008670">
    <property type="term" value="F:2,4-dienoyl-CoA reductase (NADPH) activity"/>
    <property type="evidence" value="ECO:0007669"/>
    <property type="project" value="InterPro"/>
</dbReference>
<dbReference type="PANTHER" id="PTHR43296:SF2">
    <property type="entry name" value="PEROXISOMAL 2,4-DIENOYL-COA REDUCTASE [(3E)-ENOYL-COA-PRODUCING]"/>
    <property type="match status" value="1"/>
</dbReference>
<reference evidence="6 7" key="1">
    <citation type="journal article" date="2018" name="IMA Fungus">
        <title>IMA Genome-F 9: Draft genome sequence of Annulohypoxylon stygium, Aspergillus mulundensis, Berkeleyomyces basicola (syn. Thielaviopsis basicola), Ceratocystis smalleyi, two Cercospora beticola strains, Coleophoma cylindrospora, Fusarium fracticaudum, Phialophora cf. hyalina, and Morchella septimelata.</title>
        <authorList>
            <person name="Wingfield B.D."/>
            <person name="Bills G.F."/>
            <person name="Dong Y."/>
            <person name="Huang W."/>
            <person name="Nel W.J."/>
            <person name="Swalarsk-Parry B.S."/>
            <person name="Vaghefi N."/>
            <person name="Wilken P.M."/>
            <person name="An Z."/>
            <person name="de Beer Z.W."/>
            <person name="De Vos L."/>
            <person name="Chen L."/>
            <person name="Duong T.A."/>
            <person name="Gao Y."/>
            <person name="Hammerbacher A."/>
            <person name="Kikkert J.R."/>
            <person name="Li Y."/>
            <person name="Li H."/>
            <person name="Li K."/>
            <person name="Li Q."/>
            <person name="Liu X."/>
            <person name="Ma X."/>
            <person name="Naidoo K."/>
            <person name="Pethybridge S.J."/>
            <person name="Sun J."/>
            <person name="Steenkamp E.T."/>
            <person name="van der Nest M.A."/>
            <person name="van Wyk S."/>
            <person name="Wingfield M.J."/>
            <person name="Xiong C."/>
            <person name="Yue Q."/>
            <person name="Zhang X."/>
        </authorList>
    </citation>
    <scope>NUCLEOTIDE SEQUENCE [LARGE SCALE GENOMIC DNA]</scope>
    <source>
        <strain evidence="6 7">BP 5553</strain>
    </source>
</reference>
<dbReference type="InterPro" id="IPR045017">
    <property type="entry name" value="DECR2-like"/>
</dbReference>
<dbReference type="Pfam" id="PF13561">
    <property type="entry name" value="adh_short_C2"/>
    <property type="match status" value="1"/>
</dbReference>
<dbReference type="PRINTS" id="PR00081">
    <property type="entry name" value="GDHRDH"/>
</dbReference>
<dbReference type="Gene3D" id="3.40.50.720">
    <property type="entry name" value="NAD(P)-binding Rossmann-like Domain"/>
    <property type="match status" value="1"/>
</dbReference>
<dbReference type="GO" id="GO:0005777">
    <property type="term" value="C:peroxisome"/>
    <property type="evidence" value="ECO:0007669"/>
    <property type="project" value="TreeGrafter"/>
</dbReference>
<proteinExistence type="predicted"/>
<dbReference type="SUPFAM" id="SSF51735">
    <property type="entry name" value="NAD(P)-binding Rossmann-fold domains"/>
    <property type="match status" value="1"/>
</dbReference>
<keyword evidence="2" id="KW-0560">Oxidoreductase</keyword>
<keyword evidence="7" id="KW-1185">Reference proteome</keyword>
<dbReference type="InterPro" id="IPR036291">
    <property type="entry name" value="NAD(P)-bd_dom_sf"/>
</dbReference>
<dbReference type="AlphaFoldDB" id="A0A370TM56"/>
<dbReference type="GeneID" id="43598808"/>
<sequence length="301" mass="31079">MAIPRSQYLSSVWRDGIFDGKVIFCTGGGGTICSAQVRAMVHLGANACIIGRNVAKTEAMAKSIATARKGAKVIGIGEVDVRRIDTLEKAVERTVKELGGIDYVIAGAAGNFLSPISGLSANAFKTVIDIDTIGSYNTLKATLPQLLISAAKNPNTATNPSTGGRIIFISATFHYTGMPLQTHAAVAKAGVDALSASVALEYGPRGITSNVLTPGPIAGTEGMARLGGSQPEGAGNPLQRWGSVKEIADGTVYLFSDTGSYVNGEVLVVDGGGWRAPASMGSQEMAYPGFLLADLSTKAKL</sequence>
<protein>
    <recommendedName>
        <fullName evidence="3">2,4-dienoyl-CoA reductase [(3E)-enoyl-CoA-producing]</fullName>
        <ecNumber evidence="3">1.3.1.124</ecNumber>
    </recommendedName>
</protein>
<evidence type="ECO:0000256" key="4">
    <source>
        <dbReference type="ARBA" id="ARBA00048009"/>
    </source>
</evidence>
<evidence type="ECO:0000313" key="6">
    <source>
        <dbReference type="EMBL" id="RDL36607.1"/>
    </source>
</evidence>
<dbReference type="EC" id="1.3.1.124" evidence="3"/>
<dbReference type="InterPro" id="IPR002347">
    <property type="entry name" value="SDR_fam"/>
</dbReference>
<gene>
    <name evidence="6" type="ORF">BP5553_05959</name>
</gene>
<dbReference type="OrthoDB" id="2136131at2759"/>
<organism evidence="6 7">
    <name type="scientific">Venustampulla echinocandica</name>
    <dbReference type="NCBI Taxonomy" id="2656787"/>
    <lineage>
        <taxon>Eukaryota</taxon>
        <taxon>Fungi</taxon>
        <taxon>Dikarya</taxon>
        <taxon>Ascomycota</taxon>
        <taxon>Pezizomycotina</taxon>
        <taxon>Leotiomycetes</taxon>
        <taxon>Helotiales</taxon>
        <taxon>Pleuroascaceae</taxon>
        <taxon>Venustampulla</taxon>
    </lineage>
</organism>
<dbReference type="PANTHER" id="PTHR43296">
    <property type="entry name" value="PEROXISOMAL 2,4-DIENOYL-COA REDUCTASE"/>
    <property type="match status" value="1"/>
</dbReference>
<comment type="catalytic activity">
    <reaction evidence="4">
        <text>a (2E,4E)-dienoyl-CoA + NADPH + H(+) = a 4,5-saturated-(3E)-enoyl-CoA + NADP(+)</text>
        <dbReference type="Rhea" id="RHEA:45912"/>
        <dbReference type="ChEBI" id="CHEBI:15378"/>
        <dbReference type="ChEBI" id="CHEBI:57783"/>
        <dbReference type="ChEBI" id="CHEBI:58349"/>
        <dbReference type="ChEBI" id="CHEBI:85101"/>
        <dbReference type="ChEBI" id="CHEBI:85493"/>
        <dbReference type="EC" id="1.3.1.124"/>
    </reaction>
</comment>
<evidence type="ECO:0000256" key="1">
    <source>
        <dbReference type="ARBA" id="ARBA00022857"/>
    </source>
</evidence>
<dbReference type="EMBL" id="NPIC01000004">
    <property type="protein sequence ID" value="RDL36607.1"/>
    <property type="molecule type" value="Genomic_DNA"/>
</dbReference>